<dbReference type="AlphaFoldDB" id="A0AA41YQD7"/>
<dbReference type="InterPro" id="IPR011008">
    <property type="entry name" value="Dimeric_a/b-barrel"/>
</dbReference>
<evidence type="ECO:0000313" key="1">
    <source>
        <dbReference type="EMBL" id="MCW3476662.1"/>
    </source>
</evidence>
<sequence>MTFCWFATFRGAAEAGAAEIDALAGFLARTPGLAQALIHTPATTSDPYLNDGPSPALALQLYFPEIAALEAALAAGGHLQALAGAACPPSLAGAEVTQQAMLARAFPVPDPAFRTPAGALPCTYLVAYEGAAEDLNVWLAHYIDHHPPIMARFPGIRQIEIYTRIDWCGFVPFARVEHMQRNKVVFDSPEALTAALNSPVRHEMRADFKRFPAFSGGNTHFPMLTRAVG</sequence>
<reference evidence="1" key="1">
    <citation type="submission" date="2022-09" db="EMBL/GenBank/DDBJ databases">
        <title>Rhodovastum sp. nov. RN2-1 isolated from soil in Seongnam, South Korea.</title>
        <authorList>
            <person name="Le N.T."/>
        </authorList>
    </citation>
    <scope>NUCLEOTIDE SEQUENCE</scope>
    <source>
        <strain evidence="1">RN2-1</strain>
    </source>
</reference>
<dbReference type="SUPFAM" id="SSF54909">
    <property type="entry name" value="Dimeric alpha+beta barrel"/>
    <property type="match status" value="1"/>
</dbReference>
<keyword evidence="2" id="KW-1185">Reference proteome</keyword>
<comment type="caution">
    <text evidence="1">The sequence shown here is derived from an EMBL/GenBank/DDBJ whole genome shotgun (WGS) entry which is preliminary data.</text>
</comment>
<organism evidence="1 2">
    <name type="scientific">Limobrevibacterium gyesilva</name>
    <dbReference type="NCBI Taxonomy" id="2991712"/>
    <lineage>
        <taxon>Bacteria</taxon>
        <taxon>Pseudomonadati</taxon>
        <taxon>Pseudomonadota</taxon>
        <taxon>Alphaproteobacteria</taxon>
        <taxon>Acetobacterales</taxon>
        <taxon>Acetobacteraceae</taxon>
        <taxon>Limobrevibacterium</taxon>
    </lineage>
</organism>
<proteinExistence type="predicted"/>
<name>A0AA41YQD7_9PROT</name>
<dbReference type="Proteomes" id="UP001165679">
    <property type="component" value="Unassembled WGS sequence"/>
</dbReference>
<dbReference type="RefSeq" id="WP_264715480.1">
    <property type="nucleotide sequence ID" value="NZ_JAPDNT010000022.1"/>
</dbReference>
<evidence type="ECO:0000313" key="2">
    <source>
        <dbReference type="Proteomes" id="UP001165679"/>
    </source>
</evidence>
<dbReference type="EMBL" id="JAPDNT010000022">
    <property type="protein sequence ID" value="MCW3476662.1"/>
    <property type="molecule type" value="Genomic_DNA"/>
</dbReference>
<dbReference type="Gene3D" id="3.30.70.100">
    <property type="match status" value="1"/>
</dbReference>
<gene>
    <name evidence="1" type="ORF">OL599_19030</name>
</gene>
<reference evidence="1" key="2">
    <citation type="submission" date="2022-10" db="EMBL/GenBank/DDBJ databases">
        <authorList>
            <person name="Trinh H.N."/>
        </authorList>
    </citation>
    <scope>NUCLEOTIDE SEQUENCE</scope>
    <source>
        <strain evidence="1">RN2-1</strain>
    </source>
</reference>
<protein>
    <recommendedName>
        <fullName evidence="3">Ethyl tert-butyl ether degradation EthD</fullName>
    </recommendedName>
</protein>
<accession>A0AA41YQD7</accession>
<evidence type="ECO:0008006" key="3">
    <source>
        <dbReference type="Google" id="ProtNLM"/>
    </source>
</evidence>